<dbReference type="InterPro" id="IPR020889">
    <property type="entry name" value="LipoPS_assembly_LptD"/>
</dbReference>
<comment type="subcellular location">
    <subcellularLocation>
        <location evidence="1">Cell outer membrane</location>
    </subcellularLocation>
</comment>
<evidence type="ECO:0000259" key="2">
    <source>
        <dbReference type="Pfam" id="PF04453"/>
    </source>
</evidence>
<protein>
    <recommendedName>
        <fullName evidence="1">LPS-assembly protein LptD</fullName>
    </recommendedName>
</protein>
<comment type="subunit">
    <text evidence="1">Component of the lipopolysaccharide transport and assembly complex.</text>
</comment>
<comment type="caution">
    <text evidence="1">Lacks conserved residue(s) required for the propagation of feature annotation.</text>
</comment>
<dbReference type="PANTHER" id="PTHR30189">
    <property type="entry name" value="LPS-ASSEMBLY PROTEIN"/>
    <property type="match status" value="1"/>
</dbReference>
<proteinExistence type="inferred from homology"/>
<reference evidence="3" key="1">
    <citation type="submission" date="2020-07" db="EMBL/GenBank/DDBJ databases">
        <title>Genome sequences of bacteria associated with the marine, planktonic diatom Thalassiosira profunda strain ECT2AJA-044.</title>
        <authorList>
            <person name="Gargas C.B."/>
            <person name="Roberts W.R."/>
            <person name="Alverson A.J."/>
        </authorList>
    </citation>
    <scope>NUCLEOTIDE SEQUENCE</scope>
    <source>
        <strain evidence="3">ECT2AJA-044</strain>
    </source>
</reference>
<dbReference type="GO" id="GO:0043165">
    <property type="term" value="P:Gram-negative-bacterium-type cell outer membrane assembly"/>
    <property type="evidence" value="ECO:0007669"/>
    <property type="project" value="UniProtKB-UniRule"/>
</dbReference>
<comment type="similarity">
    <text evidence="1">Belongs to the LptD family.</text>
</comment>
<evidence type="ECO:0000256" key="1">
    <source>
        <dbReference type="HAMAP-Rule" id="MF_01411"/>
    </source>
</evidence>
<keyword evidence="1" id="KW-0998">Cell outer membrane</keyword>
<evidence type="ECO:0000313" key="4">
    <source>
        <dbReference type="Proteomes" id="UP000665026"/>
    </source>
</evidence>
<dbReference type="KEGG" id="cact:HZ995_13975"/>
<dbReference type="PANTHER" id="PTHR30189:SF1">
    <property type="entry name" value="LPS-ASSEMBLY PROTEIN LPTD"/>
    <property type="match status" value="1"/>
</dbReference>
<organism evidence="3 4">
    <name type="scientific">Cognatishimia activa</name>
    <dbReference type="NCBI Taxonomy" id="1715691"/>
    <lineage>
        <taxon>Bacteria</taxon>
        <taxon>Pseudomonadati</taxon>
        <taxon>Pseudomonadota</taxon>
        <taxon>Alphaproteobacteria</taxon>
        <taxon>Rhodobacterales</taxon>
        <taxon>Paracoccaceae</taxon>
        <taxon>Cognatishimia</taxon>
    </lineage>
</organism>
<accession>A0A975EPM9</accession>
<feature type="signal peptide" evidence="1">
    <location>
        <begin position="1"/>
        <end position="17"/>
    </location>
</feature>
<comment type="function">
    <text evidence="1">Involved in the assembly of lipopolysaccharide (LPS) at the surface of the outer membrane.</text>
</comment>
<dbReference type="InterPro" id="IPR050218">
    <property type="entry name" value="LptD"/>
</dbReference>
<sequence precursor="true">MLAATCSSFALTAPLCAAPSEQVVLLADSVFLRGNSILTATGNVEAISGEAVLTASKIVYNSVTDQITITGPITVTDGGAVEIFADFAELDSALQNGLLTSARLVLDQQVELQADSIQRIDGTVSELNTVQVTSCNTCAEGETPLWYIRAKKVTHDAEDKKLLLEEAQLRILDVPVFYLPRMRLPDPTQDRATGFLIPSIQQRSRIGLAAKIPYFIAIGDHRDLTLTPYFSRNMTTLEARYRQAFRTGEITLNGAVTDDNFSGFNSRGYLFAEGEFALKRDYTLSFDAKFTSDQAYLLDYDYGAFDRLNSELALTRASRDENTRFAFNHFRSLRTTEDNETIPTLVLSAQTQNRIQPAFGGEVLWELEFHSHARESQITTDANADGIVDGRDVHRLNAEVGWRDSWWTQGGFNFGVESHLAFDVVNTAQDATITTTNYSEVTPSVAANMRYPLQRMTASGAQQVIEPVAQLAWSGGTTRDGATSDAIANDESSRTEFDEGNLLSLSRFASDDRRERGVRLAYGLNMSHFGETWNAGLSFGHIIREADQDSFSVSSGLTGRASDLLVAGQMTHDNGLSITGRMLLDEQISLTKAEASGGWHNDRLGVNASYVWLGQDAEENRPDILAEWNLDSSYRMTRHWTGLANWRFDVADNRTTEAGVGLEYRNECVKAQLAVSRRFTSSTSVQPVTDLSFTVELLGFSAKTRDKSYSRSCNDAAY</sequence>
<dbReference type="GO" id="GO:0009279">
    <property type="term" value="C:cell outer membrane"/>
    <property type="evidence" value="ECO:0007669"/>
    <property type="project" value="UniProtKB-SubCell"/>
</dbReference>
<dbReference type="InterPro" id="IPR007543">
    <property type="entry name" value="LptD_C"/>
</dbReference>
<dbReference type="EMBL" id="CP060010">
    <property type="protein sequence ID" value="QTN35572.1"/>
    <property type="molecule type" value="Genomic_DNA"/>
</dbReference>
<keyword evidence="1" id="KW-0732">Signal</keyword>
<keyword evidence="1" id="KW-0472">Membrane</keyword>
<dbReference type="Pfam" id="PF04453">
    <property type="entry name" value="LptD"/>
    <property type="match status" value="1"/>
</dbReference>
<dbReference type="PROSITE" id="PS00018">
    <property type="entry name" value="EF_HAND_1"/>
    <property type="match status" value="1"/>
</dbReference>
<dbReference type="GO" id="GO:0015920">
    <property type="term" value="P:lipopolysaccharide transport"/>
    <property type="evidence" value="ECO:0007669"/>
    <property type="project" value="InterPro"/>
</dbReference>
<dbReference type="GO" id="GO:1990351">
    <property type="term" value="C:transporter complex"/>
    <property type="evidence" value="ECO:0007669"/>
    <property type="project" value="TreeGrafter"/>
</dbReference>
<feature type="domain" description="LptD C-terminal" evidence="2">
    <location>
        <begin position="266"/>
        <end position="640"/>
    </location>
</feature>
<dbReference type="Proteomes" id="UP000665026">
    <property type="component" value="Chromosome"/>
</dbReference>
<feature type="chain" id="PRO_5038198090" description="LPS-assembly protein LptD" evidence="1">
    <location>
        <begin position="18"/>
        <end position="718"/>
    </location>
</feature>
<evidence type="ECO:0000313" key="3">
    <source>
        <dbReference type="EMBL" id="QTN35572.1"/>
    </source>
</evidence>
<dbReference type="InterPro" id="IPR018247">
    <property type="entry name" value="EF_Hand_1_Ca_BS"/>
</dbReference>
<name>A0A975EPM9_9RHOB</name>
<gene>
    <name evidence="1" type="primary">lptD</name>
    <name evidence="3" type="ORF">HZ995_13975</name>
</gene>
<dbReference type="HAMAP" id="MF_01411">
    <property type="entry name" value="LPS_assembly_LptD"/>
    <property type="match status" value="1"/>
</dbReference>
<dbReference type="AlphaFoldDB" id="A0A975EPM9"/>